<keyword evidence="3" id="KW-1185">Reference proteome</keyword>
<organism evidence="2 3">
    <name type="scientific">Fistulina hepatica ATCC 64428</name>
    <dbReference type="NCBI Taxonomy" id="1128425"/>
    <lineage>
        <taxon>Eukaryota</taxon>
        <taxon>Fungi</taxon>
        <taxon>Dikarya</taxon>
        <taxon>Basidiomycota</taxon>
        <taxon>Agaricomycotina</taxon>
        <taxon>Agaricomycetes</taxon>
        <taxon>Agaricomycetidae</taxon>
        <taxon>Agaricales</taxon>
        <taxon>Fistulinaceae</taxon>
        <taxon>Fistulina</taxon>
    </lineage>
</organism>
<evidence type="ECO:0000313" key="2">
    <source>
        <dbReference type="EMBL" id="KIY52029.1"/>
    </source>
</evidence>
<gene>
    <name evidence="2" type="ORF">FISHEDRAFT_70263</name>
</gene>
<dbReference type="OrthoDB" id="2755229at2759"/>
<reference evidence="2 3" key="1">
    <citation type="journal article" date="2015" name="Fungal Genet. Biol.">
        <title>Evolution of novel wood decay mechanisms in Agaricales revealed by the genome sequences of Fistulina hepatica and Cylindrobasidium torrendii.</title>
        <authorList>
            <person name="Floudas D."/>
            <person name="Held B.W."/>
            <person name="Riley R."/>
            <person name="Nagy L.G."/>
            <person name="Koehler G."/>
            <person name="Ransdell A.S."/>
            <person name="Younus H."/>
            <person name="Chow J."/>
            <person name="Chiniquy J."/>
            <person name="Lipzen A."/>
            <person name="Tritt A."/>
            <person name="Sun H."/>
            <person name="Haridas S."/>
            <person name="LaButti K."/>
            <person name="Ohm R.A."/>
            <person name="Kues U."/>
            <person name="Blanchette R.A."/>
            <person name="Grigoriev I.V."/>
            <person name="Minto R.E."/>
            <person name="Hibbett D.S."/>
        </authorList>
    </citation>
    <scope>NUCLEOTIDE SEQUENCE [LARGE SCALE GENOMIC DNA]</scope>
    <source>
        <strain evidence="2 3">ATCC 64428</strain>
    </source>
</reference>
<accession>A0A0D7AJU0</accession>
<sequence length="513" mass="57191">MSEALTTSAQPNLQGGTAGTPAEPPVMNADEREQGEQANQMEGMTNENTGQDNNARTPPGSPMELTDEITTFVFPEPMGLAELPEFRDENPHLQKSQWWPSPTKTPANWTTPFTQAIWPRAVFAAEILLRNVCEKHRVDIQDDQTETVLAIFFGARPASNAKHPDQVRQLLEVLETVQKDIEKAHEGETGYAEQDDAIDAELAEPKRKSEGDIEQHPFNSPWVVVLKIARADVRNFLVHRQTMAWDKVLTAHFVTLDLTVKSWVIAHLQCNAVKDTDVARTHMLGSIKKALWADKVYRKIVNVITSPMAEFTGSLNERVYESTRTLDLMYVSYIATAGERAGQKIELYILLGKPLTNNLGLHKKWLDAIRRANLHMGIQTVKTQEVFTDCNWCKSPMHPTEVAHAGDEVGDVGVEALAAVVLEEAANGEIVSTTAFAHTVIWPEVFRIPKSWNSCFQGQKKPPSIDLKDSAKRKTNGPHLLTVYPTGMVDREAEGQQTRVEGGGPITRHWSNN</sequence>
<dbReference type="Proteomes" id="UP000054144">
    <property type="component" value="Unassembled WGS sequence"/>
</dbReference>
<dbReference type="AlphaFoldDB" id="A0A0D7AJU0"/>
<name>A0A0D7AJU0_9AGAR</name>
<evidence type="ECO:0000313" key="3">
    <source>
        <dbReference type="Proteomes" id="UP000054144"/>
    </source>
</evidence>
<evidence type="ECO:0000256" key="1">
    <source>
        <dbReference type="SAM" id="MobiDB-lite"/>
    </source>
</evidence>
<feature type="compositionally biased region" description="Polar residues" evidence="1">
    <location>
        <begin position="1"/>
        <end position="15"/>
    </location>
</feature>
<feature type="compositionally biased region" description="Polar residues" evidence="1">
    <location>
        <begin position="36"/>
        <end position="56"/>
    </location>
</feature>
<feature type="region of interest" description="Disordered" evidence="1">
    <location>
        <begin position="1"/>
        <end position="59"/>
    </location>
</feature>
<proteinExistence type="predicted"/>
<dbReference type="EMBL" id="KN881646">
    <property type="protein sequence ID" value="KIY52029.1"/>
    <property type="molecule type" value="Genomic_DNA"/>
</dbReference>
<protein>
    <submittedName>
        <fullName evidence="2">Uncharacterized protein</fullName>
    </submittedName>
</protein>